<dbReference type="Proteomes" id="UP000289784">
    <property type="component" value="Unassembled WGS sequence"/>
</dbReference>
<comment type="caution">
    <text evidence="1">The sequence shown here is derived from an EMBL/GenBank/DDBJ whole genome shotgun (WGS) entry which is preliminary data.</text>
</comment>
<dbReference type="OrthoDB" id="8968203at2"/>
<keyword evidence="2" id="KW-1185">Reference proteome</keyword>
<reference evidence="1 2" key="1">
    <citation type="submission" date="2019-01" db="EMBL/GenBank/DDBJ databases">
        <title>Pseudoxanthomonas composti sp. nov., isolated from compost.</title>
        <authorList>
            <person name="Yang G."/>
        </authorList>
    </citation>
    <scope>NUCLEOTIDE SEQUENCE [LARGE SCALE GENOMIC DNA]</scope>
    <source>
        <strain evidence="1 2">GSS15</strain>
    </source>
</reference>
<dbReference type="EMBL" id="SAWZ01000002">
    <property type="protein sequence ID" value="RXR07115.1"/>
    <property type="molecule type" value="Genomic_DNA"/>
</dbReference>
<dbReference type="Gene3D" id="3.30.70.1060">
    <property type="entry name" value="Dimeric alpha+beta barrel"/>
    <property type="match status" value="1"/>
</dbReference>
<evidence type="ECO:0008006" key="3">
    <source>
        <dbReference type="Google" id="ProtNLM"/>
    </source>
</evidence>
<sequence length="85" mass="9313">MKLYLVMALRKPDFPADVIGPHKDWLINLKIEGQLHMAGGFSDGSGGAYVLKNLDSLKQARALVATDPLALRDASELTVHEWVTP</sequence>
<dbReference type="InterPro" id="IPR011008">
    <property type="entry name" value="Dimeric_a/b-barrel"/>
</dbReference>
<dbReference type="SUPFAM" id="SSF54909">
    <property type="entry name" value="Dimeric alpha+beta barrel"/>
    <property type="match status" value="1"/>
</dbReference>
<accession>A0A4Q1JWX1</accession>
<dbReference type="PANTHER" id="PTHR37828">
    <property type="entry name" value="GSR2449 PROTEIN"/>
    <property type="match status" value="1"/>
</dbReference>
<organism evidence="1 2">
    <name type="scientific">Pseudoxanthomonas composti</name>
    <dbReference type="NCBI Taxonomy" id="2137479"/>
    <lineage>
        <taxon>Bacteria</taxon>
        <taxon>Pseudomonadati</taxon>
        <taxon>Pseudomonadota</taxon>
        <taxon>Gammaproteobacteria</taxon>
        <taxon>Lysobacterales</taxon>
        <taxon>Lysobacteraceae</taxon>
        <taxon>Pseudoxanthomonas</taxon>
    </lineage>
</organism>
<name>A0A4Q1JWX1_9GAMM</name>
<dbReference type="AlphaFoldDB" id="A0A4Q1JWX1"/>
<dbReference type="PANTHER" id="PTHR37828:SF1">
    <property type="entry name" value="YCII-RELATED DOMAIN-CONTAINING PROTEIN"/>
    <property type="match status" value="1"/>
</dbReference>
<evidence type="ECO:0000313" key="2">
    <source>
        <dbReference type="Proteomes" id="UP000289784"/>
    </source>
</evidence>
<dbReference type="RefSeq" id="WP_129469926.1">
    <property type="nucleotide sequence ID" value="NZ_SAWZ01000002.1"/>
</dbReference>
<proteinExistence type="predicted"/>
<evidence type="ECO:0000313" key="1">
    <source>
        <dbReference type="EMBL" id="RXR07115.1"/>
    </source>
</evidence>
<gene>
    <name evidence="1" type="ORF">EPA99_04105</name>
</gene>
<protein>
    <recommendedName>
        <fullName evidence="3">YCII-related domain-containing protein</fullName>
    </recommendedName>
</protein>